<protein>
    <submittedName>
        <fullName evidence="1">Uncharacterized protein</fullName>
    </submittedName>
</protein>
<dbReference type="EMBL" id="HE797160">
    <property type="protein sequence ID" value="CCM04519.1"/>
    <property type="molecule type" value="Genomic_DNA"/>
</dbReference>
<dbReference type="STRING" id="599839.J4H478"/>
<dbReference type="InParanoid" id="J4H478"/>
<sequence length="272" mass="31452">MWRDATVDISSLWSTISISLKHSPSLSSLQLFLKRSRDHKLDIFIDWAHGFMGSKRKPEELSTYITAAMHALVPHMHRWQSVDIAWEIARCGRLNDMFGPLFTRRADVLTYLSVYCFDYLDYLPLNGRGQLHYFQQIFTAPRLTTLILRSMPSGFELECPADFFPAIEDRTWSEGGRKFKVDAAAPPVSLLRKLVTNRRKAREKDPDMGLETISSLKIYIEKATTVEEERFFTDNVQDFVWTLGSPSWCSDISHQHSRSYHANRLAVQWTNG</sequence>
<accession>J4H478</accession>
<dbReference type="HOGENOM" id="CLU_1023203_0_0_1"/>
<dbReference type="AlphaFoldDB" id="J4H478"/>
<keyword evidence="2" id="KW-1185">Reference proteome</keyword>
<name>J4H478_9APHY</name>
<organism evidence="1 2">
    <name type="scientific">Fibroporia radiculosa</name>
    <dbReference type="NCBI Taxonomy" id="599839"/>
    <lineage>
        <taxon>Eukaryota</taxon>
        <taxon>Fungi</taxon>
        <taxon>Dikarya</taxon>
        <taxon>Basidiomycota</taxon>
        <taxon>Agaricomycotina</taxon>
        <taxon>Agaricomycetes</taxon>
        <taxon>Polyporales</taxon>
        <taxon>Fibroporiaceae</taxon>
        <taxon>Fibroporia</taxon>
    </lineage>
</organism>
<dbReference type="OrthoDB" id="2767912at2759"/>
<gene>
    <name evidence="1" type="ORF">FIBRA_06700</name>
</gene>
<evidence type="ECO:0000313" key="1">
    <source>
        <dbReference type="EMBL" id="CCM04519.1"/>
    </source>
</evidence>
<dbReference type="RefSeq" id="XP_012183802.1">
    <property type="nucleotide sequence ID" value="XM_012328412.1"/>
</dbReference>
<reference evidence="1 2" key="1">
    <citation type="journal article" date="2012" name="Appl. Environ. Microbiol.">
        <title>Short-read sequencing for genomic analysis of the brown rot fungus Fibroporia radiculosa.</title>
        <authorList>
            <person name="Tang J.D."/>
            <person name="Perkins A.D."/>
            <person name="Sonstegard T.S."/>
            <person name="Schroeder S.G."/>
            <person name="Burgess S.C."/>
            <person name="Diehl S.V."/>
        </authorList>
    </citation>
    <scope>NUCLEOTIDE SEQUENCE [LARGE SCALE GENOMIC DNA]</scope>
    <source>
        <strain evidence="1 2">TFFH 294</strain>
    </source>
</reference>
<proteinExistence type="predicted"/>
<dbReference type="Proteomes" id="UP000006352">
    <property type="component" value="Unassembled WGS sequence"/>
</dbReference>
<dbReference type="GeneID" id="24099430"/>
<evidence type="ECO:0000313" key="2">
    <source>
        <dbReference type="Proteomes" id="UP000006352"/>
    </source>
</evidence>